<dbReference type="Pfam" id="PF08361">
    <property type="entry name" value="TetR_C_2"/>
    <property type="match status" value="1"/>
</dbReference>
<dbReference type="Proteomes" id="UP000634919">
    <property type="component" value="Unassembled WGS sequence"/>
</dbReference>
<keyword evidence="1" id="KW-0678">Repressor</keyword>
<dbReference type="Gene3D" id="1.10.357.10">
    <property type="entry name" value="Tetracycline Repressor, domain 2"/>
    <property type="match status" value="1"/>
</dbReference>
<evidence type="ECO:0000256" key="4">
    <source>
        <dbReference type="ARBA" id="ARBA00023163"/>
    </source>
</evidence>
<keyword evidence="2" id="KW-0805">Transcription regulation</keyword>
<dbReference type="SUPFAM" id="SSF48498">
    <property type="entry name" value="Tetracyclin repressor-like, C-terminal domain"/>
    <property type="match status" value="1"/>
</dbReference>
<evidence type="ECO:0000256" key="1">
    <source>
        <dbReference type="ARBA" id="ARBA00022491"/>
    </source>
</evidence>
<name>A0ABR8S8F8_9BURK</name>
<dbReference type="SUPFAM" id="SSF46689">
    <property type="entry name" value="Homeodomain-like"/>
    <property type="match status" value="1"/>
</dbReference>
<keyword evidence="4" id="KW-0804">Transcription</keyword>
<evidence type="ECO:0000256" key="2">
    <source>
        <dbReference type="ARBA" id="ARBA00023015"/>
    </source>
</evidence>
<dbReference type="InterPro" id="IPR001647">
    <property type="entry name" value="HTH_TetR"/>
</dbReference>
<dbReference type="RefSeq" id="WP_191722163.1">
    <property type="nucleotide sequence ID" value="NZ_JACSQK010000002.1"/>
</dbReference>
<dbReference type="InterPro" id="IPR013572">
    <property type="entry name" value="Tscrpt_reg_MAATS_C"/>
</dbReference>
<keyword evidence="8" id="KW-1185">Reference proteome</keyword>
<feature type="DNA-binding region" description="H-T-H motif" evidence="5">
    <location>
        <begin position="33"/>
        <end position="52"/>
    </location>
</feature>
<dbReference type="PROSITE" id="PS50977">
    <property type="entry name" value="HTH_TETR_2"/>
    <property type="match status" value="1"/>
</dbReference>
<accession>A0ABR8S8F8</accession>
<dbReference type="InterPro" id="IPR009057">
    <property type="entry name" value="Homeodomain-like_sf"/>
</dbReference>
<feature type="domain" description="HTH tetR-type" evidence="6">
    <location>
        <begin position="10"/>
        <end position="70"/>
    </location>
</feature>
<dbReference type="InterPro" id="IPR036271">
    <property type="entry name" value="Tet_transcr_reg_TetR-rel_C_sf"/>
</dbReference>
<protein>
    <submittedName>
        <fullName evidence="7">TetR family transcriptional regulator</fullName>
    </submittedName>
</protein>
<evidence type="ECO:0000313" key="8">
    <source>
        <dbReference type="Proteomes" id="UP000634919"/>
    </source>
</evidence>
<gene>
    <name evidence="7" type="ORF">H9646_04655</name>
</gene>
<dbReference type="PRINTS" id="PR00455">
    <property type="entry name" value="HTHTETR"/>
</dbReference>
<reference evidence="7 8" key="1">
    <citation type="submission" date="2020-08" db="EMBL/GenBank/DDBJ databases">
        <title>A Genomic Blueprint of the Chicken Gut Microbiome.</title>
        <authorList>
            <person name="Gilroy R."/>
            <person name="Ravi A."/>
            <person name="Getino M."/>
            <person name="Pursley I."/>
            <person name="Horton D.L."/>
            <person name="Alikhan N.-F."/>
            <person name="Baker D."/>
            <person name="Gharbi K."/>
            <person name="Hall N."/>
            <person name="Watson M."/>
            <person name="Adriaenssens E.M."/>
            <person name="Foster-Nyarko E."/>
            <person name="Jarju S."/>
            <person name="Secka A."/>
            <person name="Antonio M."/>
            <person name="Oren A."/>
            <person name="Chaudhuri R."/>
            <person name="La Ragione R.M."/>
            <person name="Hildebrand F."/>
            <person name="Pallen M.J."/>
        </authorList>
    </citation>
    <scope>NUCLEOTIDE SEQUENCE [LARGE SCALE GENOMIC DNA]</scope>
    <source>
        <strain evidence="7 8">Sa2CVA6</strain>
    </source>
</reference>
<proteinExistence type="predicted"/>
<dbReference type="PROSITE" id="PS01081">
    <property type="entry name" value="HTH_TETR_1"/>
    <property type="match status" value="1"/>
</dbReference>
<comment type="caution">
    <text evidence="7">The sequence shown here is derived from an EMBL/GenBank/DDBJ whole genome shotgun (WGS) entry which is preliminary data.</text>
</comment>
<evidence type="ECO:0000259" key="6">
    <source>
        <dbReference type="PROSITE" id="PS50977"/>
    </source>
</evidence>
<evidence type="ECO:0000313" key="7">
    <source>
        <dbReference type="EMBL" id="MBD7959766.1"/>
    </source>
</evidence>
<dbReference type="EMBL" id="JACSQK010000002">
    <property type="protein sequence ID" value="MBD7959766.1"/>
    <property type="molecule type" value="Genomic_DNA"/>
</dbReference>
<dbReference type="PANTHER" id="PTHR30055">
    <property type="entry name" value="HTH-TYPE TRANSCRIPTIONAL REGULATOR RUTR"/>
    <property type="match status" value="1"/>
</dbReference>
<dbReference type="Pfam" id="PF00440">
    <property type="entry name" value="TetR_N"/>
    <property type="match status" value="1"/>
</dbReference>
<evidence type="ECO:0000256" key="5">
    <source>
        <dbReference type="PROSITE-ProRule" id="PRU00335"/>
    </source>
</evidence>
<dbReference type="InterPro" id="IPR023772">
    <property type="entry name" value="DNA-bd_HTH_TetR-type_CS"/>
</dbReference>
<dbReference type="InterPro" id="IPR050109">
    <property type="entry name" value="HTH-type_TetR-like_transc_reg"/>
</dbReference>
<sequence length="214" mass="23265">MARRTKEDAEATRNRLLDAAQEVFHVKGVRGASLLDVAQAASLTRGAIYWHFKDKADLFDAMMQRVTSPFEQACFPEQGGSGSQASALQGILDVLRMVLHSVNTDAAIRSVFEIALYKVECVGEMFAVRERRMMGVMRFNSRLEGALMLAAEQARVELPVSAASAAIGLHAVFDGVLHAWLLHDARPFDLETEGMAAVSVYLKGLGLGAAKEIA</sequence>
<organism evidence="7 8">
    <name type="scientific">Comamonas avium</name>
    <dbReference type="NCBI Taxonomy" id="2762231"/>
    <lineage>
        <taxon>Bacteria</taxon>
        <taxon>Pseudomonadati</taxon>
        <taxon>Pseudomonadota</taxon>
        <taxon>Betaproteobacteria</taxon>
        <taxon>Burkholderiales</taxon>
        <taxon>Comamonadaceae</taxon>
        <taxon>Comamonas</taxon>
    </lineage>
</organism>
<dbReference type="PANTHER" id="PTHR30055:SF240">
    <property type="entry name" value="HTH-TYPE TRANSCRIPTIONAL REGULATOR ACRR"/>
    <property type="match status" value="1"/>
</dbReference>
<evidence type="ECO:0000256" key="3">
    <source>
        <dbReference type="ARBA" id="ARBA00023125"/>
    </source>
</evidence>
<keyword evidence="3 5" id="KW-0238">DNA-binding</keyword>